<feature type="domain" description="Histidine kinase" evidence="15">
    <location>
        <begin position="244"/>
        <end position="458"/>
    </location>
</feature>
<dbReference type="GO" id="GO:0016301">
    <property type="term" value="F:kinase activity"/>
    <property type="evidence" value="ECO:0007669"/>
    <property type="project" value="UniProtKB-KW"/>
</dbReference>
<keyword evidence="5" id="KW-0597">Phosphoprotein</keyword>
<keyword evidence="13 14" id="KW-0472">Membrane</keyword>
<feature type="transmembrane region" description="Helical" evidence="14">
    <location>
        <begin position="160"/>
        <end position="183"/>
    </location>
</feature>
<reference evidence="18" key="1">
    <citation type="journal article" date="2019" name="Int. J. Syst. Evol. Microbiol.">
        <title>The Global Catalogue of Microorganisms (GCM) 10K type strain sequencing project: providing services to taxonomists for standard genome sequencing and annotation.</title>
        <authorList>
            <consortium name="The Broad Institute Genomics Platform"/>
            <consortium name="The Broad Institute Genome Sequencing Center for Infectious Disease"/>
            <person name="Wu L."/>
            <person name="Ma J."/>
        </authorList>
    </citation>
    <scope>NUCLEOTIDE SEQUENCE [LARGE SCALE GENOMIC DNA]</scope>
    <source>
        <strain evidence="18">CGMCC 1.16306</strain>
    </source>
</reference>
<keyword evidence="18" id="KW-1185">Reference proteome</keyword>
<dbReference type="CDD" id="cd00075">
    <property type="entry name" value="HATPase"/>
    <property type="match status" value="1"/>
</dbReference>
<evidence type="ECO:0000256" key="4">
    <source>
        <dbReference type="ARBA" id="ARBA00022475"/>
    </source>
</evidence>
<evidence type="ECO:0000256" key="13">
    <source>
        <dbReference type="ARBA" id="ARBA00023136"/>
    </source>
</evidence>
<dbReference type="InterPro" id="IPR005467">
    <property type="entry name" value="His_kinase_dom"/>
</dbReference>
<dbReference type="SUPFAM" id="SSF47384">
    <property type="entry name" value="Homodimeric domain of signal transducing histidine kinase"/>
    <property type="match status" value="1"/>
</dbReference>
<dbReference type="Pfam" id="PF00672">
    <property type="entry name" value="HAMP"/>
    <property type="match status" value="1"/>
</dbReference>
<evidence type="ECO:0000256" key="3">
    <source>
        <dbReference type="ARBA" id="ARBA00012438"/>
    </source>
</evidence>
<evidence type="ECO:0000256" key="10">
    <source>
        <dbReference type="ARBA" id="ARBA00022840"/>
    </source>
</evidence>
<dbReference type="SUPFAM" id="SSF158472">
    <property type="entry name" value="HAMP domain-like"/>
    <property type="match status" value="1"/>
</dbReference>
<dbReference type="InterPro" id="IPR050398">
    <property type="entry name" value="HssS/ArlS-like"/>
</dbReference>
<dbReference type="SMART" id="SM00304">
    <property type="entry name" value="HAMP"/>
    <property type="match status" value="1"/>
</dbReference>
<dbReference type="Gene3D" id="1.10.287.130">
    <property type="match status" value="1"/>
</dbReference>
<dbReference type="SMART" id="SM00387">
    <property type="entry name" value="HATPase_c"/>
    <property type="match status" value="1"/>
</dbReference>
<dbReference type="PROSITE" id="PS50885">
    <property type="entry name" value="HAMP"/>
    <property type="match status" value="1"/>
</dbReference>
<evidence type="ECO:0000256" key="7">
    <source>
        <dbReference type="ARBA" id="ARBA00022692"/>
    </source>
</evidence>
<evidence type="ECO:0000256" key="9">
    <source>
        <dbReference type="ARBA" id="ARBA00022777"/>
    </source>
</evidence>
<evidence type="ECO:0000313" key="17">
    <source>
        <dbReference type="EMBL" id="MFC4619646.1"/>
    </source>
</evidence>
<keyword evidence="10" id="KW-0067">ATP-binding</keyword>
<comment type="caution">
    <text evidence="17">The sequence shown here is derived from an EMBL/GenBank/DDBJ whole genome shotgun (WGS) entry which is preliminary data.</text>
</comment>
<accession>A0ABV9GNA4</accession>
<dbReference type="RefSeq" id="WP_376846737.1">
    <property type="nucleotide sequence ID" value="NZ_JBHSFW010000010.1"/>
</dbReference>
<dbReference type="InterPro" id="IPR003661">
    <property type="entry name" value="HisK_dim/P_dom"/>
</dbReference>
<keyword evidence="12" id="KW-0902">Two-component regulatory system</keyword>
<evidence type="ECO:0000256" key="12">
    <source>
        <dbReference type="ARBA" id="ARBA00023012"/>
    </source>
</evidence>
<feature type="domain" description="HAMP" evidence="16">
    <location>
        <begin position="184"/>
        <end position="236"/>
    </location>
</feature>
<evidence type="ECO:0000313" key="18">
    <source>
        <dbReference type="Proteomes" id="UP001596022"/>
    </source>
</evidence>
<dbReference type="PANTHER" id="PTHR45528">
    <property type="entry name" value="SENSOR HISTIDINE KINASE CPXA"/>
    <property type="match status" value="1"/>
</dbReference>
<dbReference type="PANTHER" id="PTHR45528:SF1">
    <property type="entry name" value="SENSOR HISTIDINE KINASE CPXA"/>
    <property type="match status" value="1"/>
</dbReference>
<dbReference type="PRINTS" id="PR00344">
    <property type="entry name" value="BCTRLSENSOR"/>
</dbReference>
<evidence type="ECO:0000259" key="15">
    <source>
        <dbReference type="PROSITE" id="PS50109"/>
    </source>
</evidence>
<keyword evidence="4" id="KW-1003">Cell membrane</keyword>
<keyword evidence="11 14" id="KW-1133">Transmembrane helix</keyword>
<dbReference type="InterPro" id="IPR003660">
    <property type="entry name" value="HAMP_dom"/>
</dbReference>
<dbReference type="InterPro" id="IPR036097">
    <property type="entry name" value="HisK_dim/P_sf"/>
</dbReference>
<evidence type="ECO:0000256" key="8">
    <source>
        <dbReference type="ARBA" id="ARBA00022741"/>
    </source>
</evidence>
<dbReference type="SMART" id="SM00388">
    <property type="entry name" value="HisKA"/>
    <property type="match status" value="1"/>
</dbReference>
<feature type="transmembrane region" description="Helical" evidence="14">
    <location>
        <begin position="6"/>
        <end position="28"/>
    </location>
</feature>
<dbReference type="Gene3D" id="3.30.565.10">
    <property type="entry name" value="Histidine kinase-like ATPase, C-terminal domain"/>
    <property type="match status" value="1"/>
</dbReference>
<comment type="subcellular location">
    <subcellularLocation>
        <location evidence="2">Cell membrane</location>
        <topology evidence="2">Multi-pass membrane protein</topology>
    </subcellularLocation>
</comment>
<evidence type="ECO:0000256" key="2">
    <source>
        <dbReference type="ARBA" id="ARBA00004651"/>
    </source>
</evidence>
<dbReference type="Pfam" id="PF02518">
    <property type="entry name" value="HATPase_c"/>
    <property type="match status" value="1"/>
</dbReference>
<dbReference type="Gene3D" id="6.10.340.10">
    <property type="match status" value="1"/>
</dbReference>
<evidence type="ECO:0000259" key="16">
    <source>
        <dbReference type="PROSITE" id="PS50885"/>
    </source>
</evidence>
<name>A0ABV9GNA4_9BACL</name>
<dbReference type="CDD" id="cd06225">
    <property type="entry name" value="HAMP"/>
    <property type="match status" value="1"/>
</dbReference>
<dbReference type="CDD" id="cd00082">
    <property type="entry name" value="HisKA"/>
    <property type="match status" value="1"/>
</dbReference>
<dbReference type="InterPro" id="IPR036890">
    <property type="entry name" value="HATPase_C_sf"/>
</dbReference>
<dbReference type="EC" id="2.7.13.3" evidence="3"/>
<dbReference type="InterPro" id="IPR003594">
    <property type="entry name" value="HATPase_dom"/>
</dbReference>
<keyword evidence="9 17" id="KW-0418">Kinase</keyword>
<dbReference type="PROSITE" id="PS50109">
    <property type="entry name" value="HIS_KIN"/>
    <property type="match status" value="1"/>
</dbReference>
<evidence type="ECO:0000256" key="14">
    <source>
        <dbReference type="SAM" id="Phobius"/>
    </source>
</evidence>
<dbReference type="Proteomes" id="UP001596022">
    <property type="component" value="Unassembled WGS sequence"/>
</dbReference>
<dbReference type="SUPFAM" id="SSF55874">
    <property type="entry name" value="ATPase domain of HSP90 chaperone/DNA topoisomerase II/histidine kinase"/>
    <property type="match status" value="1"/>
</dbReference>
<evidence type="ECO:0000256" key="11">
    <source>
        <dbReference type="ARBA" id="ARBA00022989"/>
    </source>
</evidence>
<protein>
    <recommendedName>
        <fullName evidence="3">histidine kinase</fullName>
        <ecNumber evidence="3">2.7.13.3</ecNumber>
    </recommendedName>
</protein>
<sequence length="466" mass="51938">MIKRVVWYFMAVILLTLAIGMTLFAVAVHHYYYDGIAKALISHAQTAKKLYNRFHPYMDDYTNDNPMISILTNFDYKNAELDILNAEGQTLGSTTGFKKTGIVRIDRQVYAGKSVQKIETVPTTGEKVMSVYYPMMVNNKLYILRFITSLTMVQTILKELYLTTIGVAILIAAFVFLISLRLARSIVDPIERITTVASEMAKGQFENRVEEIYRNELGNLARTLNYMADEIVKTERLKNEFISSITHDLRTPLTGIKGWSETMLIASDFDHQILEEGLKVINNETNRLILIVEDLLDFSKIQANSIRLQNAVVRVSDLVGNVVRSFAVKAKDKGIKLTSTIKAKATVIGDHYRLEQVLTNIVDNAIKYNREGGEVAVVVTSTEDAVTIAVKDSGIGIPKEHLPNITQSFYQVAATAEKGSGLGLAIAKNIIDLHHGQLAIESEPGIGTTVSIRLPKNNHSEDPDLK</sequence>
<keyword evidence="8" id="KW-0547">Nucleotide-binding</keyword>
<evidence type="ECO:0000256" key="5">
    <source>
        <dbReference type="ARBA" id="ARBA00022553"/>
    </source>
</evidence>
<dbReference type="InterPro" id="IPR004358">
    <property type="entry name" value="Sig_transdc_His_kin-like_C"/>
</dbReference>
<evidence type="ECO:0000256" key="1">
    <source>
        <dbReference type="ARBA" id="ARBA00000085"/>
    </source>
</evidence>
<organism evidence="17 18">
    <name type="scientific">Camelliibacillus cellulosilyticus</name>
    <dbReference type="NCBI Taxonomy" id="2174486"/>
    <lineage>
        <taxon>Bacteria</taxon>
        <taxon>Bacillati</taxon>
        <taxon>Bacillota</taxon>
        <taxon>Bacilli</taxon>
        <taxon>Bacillales</taxon>
        <taxon>Sporolactobacillaceae</taxon>
        <taxon>Camelliibacillus</taxon>
    </lineage>
</organism>
<dbReference type="EMBL" id="JBHSFW010000010">
    <property type="protein sequence ID" value="MFC4619646.1"/>
    <property type="molecule type" value="Genomic_DNA"/>
</dbReference>
<gene>
    <name evidence="17" type="ORF">ACFO4N_13065</name>
</gene>
<dbReference type="Pfam" id="PF00512">
    <property type="entry name" value="HisKA"/>
    <property type="match status" value="1"/>
</dbReference>
<comment type="catalytic activity">
    <reaction evidence="1">
        <text>ATP + protein L-histidine = ADP + protein N-phospho-L-histidine.</text>
        <dbReference type="EC" id="2.7.13.3"/>
    </reaction>
</comment>
<keyword evidence="7 14" id="KW-0812">Transmembrane</keyword>
<proteinExistence type="predicted"/>
<keyword evidence="6" id="KW-0808">Transferase</keyword>
<evidence type="ECO:0000256" key="6">
    <source>
        <dbReference type="ARBA" id="ARBA00022679"/>
    </source>
</evidence>